<gene>
    <name evidence="2" type="ORF">CNEO2_110036</name>
    <name evidence="3" type="ORF">CQ394_15330</name>
</gene>
<evidence type="ECO:0000313" key="3">
    <source>
        <dbReference type="EMBL" id="PEG30010.1"/>
    </source>
</evidence>
<evidence type="ECO:0000313" key="4">
    <source>
        <dbReference type="Proteomes" id="UP000220840"/>
    </source>
</evidence>
<keyword evidence="4" id="KW-1185">Reference proteome</keyword>
<organism evidence="3 4">
    <name type="scientific">Clostridium neonatale</name>
    <dbReference type="NCBI Taxonomy" id="137838"/>
    <lineage>
        <taxon>Bacteria</taxon>
        <taxon>Bacillati</taxon>
        <taxon>Bacillota</taxon>
        <taxon>Clostridia</taxon>
        <taxon>Eubacteriales</taxon>
        <taxon>Clostridiaceae</taxon>
        <taxon>Clostridium</taxon>
    </lineage>
</organism>
<dbReference type="GeneID" id="68876321"/>
<protein>
    <submittedName>
        <fullName evidence="3">Uncharacterized protein</fullName>
    </submittedName>
</protein>
<reference evidence="2" key="2">
    <citation type="submission" date="2022-10" db="EMBL/GenBank/DDBJ databases">
        <authorList>
            <person name="Aires J."/>
            <person name="Mesa V."/>
        </authorList>
    </citation>
    <scope>NUCLEOTIDE SEQUENCE</scope>
    <source>
        <strain evidence="2">Clostridium neonatale JD116</strain>
    </source>
</reference>
<comment type="caution">
    <text evidence="3">The sequence shown here is derived from an EMBL/GenBank/DDBJ whole genome shotgun (WGS) entry which is preliminary data.</text>
</comment>
<sequence length="196" mass="22818">MADNSRKNIMSIGKIICSIDKLLIEGKEQRLKAKLSKQIKNSIFTDDILAKLNECDFTGIIDEEESVVKLFDSIFPIFINDNNATFRLYKHKIEVDLSDDMKDRYIYMFSDGRLTSGLFQCFSIGDNEYLYGIKRIIDVIPLFKRELLSTLANFKDNIDKHNCEIKNFEGREDLAEKNYSELNSYLTEKIANERKL</sequence>
<dbReference type="STRING" id="137838.GCA_001458595_01301"/>
<dbReference type="OrthoDB" id="1901318at2"/>
<proteinExistence type="predicted"/>
<feature type="coiled-coil region" evidence="1">
    <location>
        <begin position="144"/>
        <end position="178"/>
    </location>
</feature>
<evidence type="ECO:0000256" key="1">
    <source>
        <dbReference type="SAM" id="Coils"/>
    </source>
</evidence>
<reference evidence="3 4" key="1">
    <citation type="submission" date="2017-10" db="EMBL/GenBank/DDBJ databases">
        <title>Effective Description of Clostridium neonatale sp. nov. linked to necrotizing enterocolitis in neonates and a clarification of species assignable to the genus Clostridium (Prazmowski 1880) emend. Lawson and Rainey 2016.</title>
        <authorList>
            <person name="Bernard K."/>
            <person name="Burdz T."/>
            <person name="Wiebe D."/>
            <person name="Balcewich B."/>
            <person name="Alfa M."/>
            <person name="Bernier A.-M."/>
        </authorList>
    </citation>
    <scope>NUCLEOTIDE SEQUENCE [LARGE SCALE GENOMIC DNA]</scope>
    <source>
        <strain evidence="3 4">LCDC99A005</strain>
    </source>
</reference>
<evidence type="ECO:0000313" key="2">
    <source>
        <dbReference type="EMBL" id="CAI3540559.1"/>
    </source>
</evidence>
<accession>A0A2A7MEM6</accession>
<dbReference type="RefSeq" id="WP_058294177.1">
    <property type="nucleotide sequence ID" value="NZ_CAKJVD010000019.1"/>
</dbReference>
<dbReference type="EMBL" id="PDCJ01000002">
    <property type="protein sequence ID" value="PEG30010.1"/>
    <property type="molecule type" value="Genomic_DNA"/>
</dbReference>
<dbReference type="Proteomes" id="UP001189143">
    <property type="component" value="Unassembled WGS sequence"/>
</dbReference>
<name>A0A2A7MEM6_9CLOT</name>
<dbReference type="EMBL" id="CAMTCP010000022">
    <property type="protein sequence ID" value="CAI3540559.1"/>
    <property type="molecule type" value="Genomic_DNA"/>
</dbReference>
<keyword evidence="1" id="KW-0175">Coiled coil</keyword>
<dbReference type="AlphaFoldDB" id="A0A2A7MEM6"/>
<dbReference type="Proteomes" id="UP000220840">
    <property type="component" value="Unassembled WGS sequence"/>
</dbReference>